<dbReference type="EMBL" id="BPVZ01000300">
    <property type="protein sequence ID" value="GKV49455.1"/>
    <property type="molecule type" value="Genomic_DNA"/>
</dbReference>
<dbReference type="PANTHER" id="PTHR24177:SF329">
    <property type="entry name" value="ANKYRIN REPEAT PROTEIN"/>
    <property type="match status" value="1"/>
</dbReference>
<dbReference type="PANTHER" id="PTHR24177">
    <property type="entry name" value="CASKIN"/>
    <property type="match status" value="1"/>
</dbReference>
<dbReference type="Proteomes" id="UP001054252">
    <property type="component" value="Unassembled WGS sequence"/>
</dbReference>
<dbReference type="Gene3D" id="1.25.40.20">
    <property type="entry name" value="Ankyrin repeat-containing domain"/>
    <property type="match status" value="2"/>
</dbReference>
<feature type="transmembrane region" description="Helical" evidence="3">
    <location>
        <begin position="468"/>
        <end position="493"/>
    </location>
</feature>
<keyword evidence="6" id="KW-1185">Reference proteome</keyword>
<evidence type="ECO:0000313" key="6">
    <source>
        <dbReference type="Proteomes" id="UP001054252"/>
    </source>
</evidence>
<feature type="domain" description="PGG" evidence="4">
    <location>
        <begin position="381"/>
        <end position="491"/>
    </location>
</feature>
<organism evidence="5 6">
    <name type="scientific">Rubroshorea leprosula</name>
    <dbReference type="NCBI Taxonomy" id="152421"/>
    <lineage>
        <taxon>Eukaryota</taxon>
        <taxon>Viridiplantae</taxon>
        <taxon>Streptophyta</taxon>
        <taxon>Embryophyta</taxon>
        <taxon>Tracheophyta</taxon>
        <taxon>Spermatophyta</taxon>
        <taxon>Magnoliopsida</taxon>
        <taxon>eudicotyledons</taxon>
        <taxon>Gunneridae</taxon>
        <taxon>Pentapetalae</taxon>
        <taxon>rosids</taxon>
        <taxon>malvids</taxon>
        <taxon>Malvales</taxon>
        <taxon>Dipterocarpaceae</taxon>
        <taxon>Rubroshorea</taxon>
    </lineage>
</organism>
<feature type="region of interest" description="Disordered" evidence="2">
    <location>
        <begin position="1"/>
        <end position="21"/>
    </location>
</feature>
<evidence type="ECO:0000256" key="3">
    <source>
        <dbReference type="SAM" id="Phobius"/>
    </source>
</evidence>
<dbReference type="AlphaFoldDB" id="A0AAV5MIW5"/>
<dbReference type="SMART" id="SM00248">
    <property type="entry name" value="ANK"/>
    <property type="match status" value="4"/>
</dbReference>
<protein>
    <recommendedName>
        <fullName evidence="4">PGG domain-containing protein</fullName>
    </recommendedName>
</protein>
<sequence>MHQQGQSKSEPEIGVEGSDGKEDEITEMIHCEGLDGEEDVITEDFRIVELGKSIRKGDWNAVKQFFVFDKHPLDTIIEGYTALHFAILAGKYEIAEELIMMMSETDLERKTAWNVGGHTALTLVATTGITHLARCLVGRNRSLLRIGNDQGHIPVTAACAVGHKEMTYYLYSVTPPEVFLPQNGRHGSDLMWAGIDNKIFVKEIYDLKLTHLRVREILRFMCDYISTLKVKSLLNCGVVDAMFEATKQGIVEFVVELLKVSQPFIFRDNDGRHVFMIAIEYRQENIFSLLYGIHGGWKAYILNQTDGDGNNMLHLAGELAPSSQLDRFSSPALQMQTELQWFKEVERIVPEWCKESKNKNGQTPYELLSRSHAELVRACERWIGDAASSFTLVSTLIMTITFAAVITLPGGNAQDGFPNFLQKRSFMTFIVSDAISFITALTSVLVFWRFLLSPVSHGDGSVFSSKKLIILLSISLISAAAMTVSFSAALLIILQHRRWAIIPIIVMACIPVLFFVWLQFPFLVEMYLLTFARGVSFDRKMKPWL</sequence>
<keyword evidence="3" id="KW-0472">Membrane</keyword>
<evidence type="ECO:0000256" key="2">
    <source>
        <dbReference type="SAM" id="MobiDB-lite"/>
    </source>
</evidence>
<dbReference type="Pfam" id="PF13962">
    <property type="entry name" value="PGG"/>
    <property type="match status" value="1"/>
</dbReference>
<name>A0AAV5MIW5_9ROSI</name>
<dbReference type="InterPro" id="IPR026961">
    <property type="entry name" value="PGG_dom"/>
</dbReference>
<dbReference type="PROSITE" id="PS50088">
    <property type="entry name" value="ANK_REPEAT"/>
    <property type="match status" value="1"/>
</dbReference>
<evidence type="ECO:0000259" key="4">
    <source>
        <dbReference type="Pfam" id="PF13962"/>
    </source>
</evidence>
<reference evidence="5 6" key="1">
    <citation type="journal article" date="2021" name="Commun. Biol.">
        <title>The genome of Shorea leprosula (Dipterocarpaceae) highlights the ecological relevance of drought in aseasonal tropical rainforests.</title>
        <authorList>
            <person name="Ng K.K.S."/>
            <person name="Kobayashi M.J."/>
            <person name="Fawcett J.A."/>
            <person name="Hatakeyama M."/>
            <person name="Paape T."/>
            <person name="Ng C.H."/>
            <person name="Ang C.C."/>
            <person name="Tnah L.H."/>
            <person name="Lee C.T."/>
            <person name="Nishiyama T."/>
            <person name="Sese J."/>
            <person name="O'Brien M.J."/>
            <person name="Copetti D."/>
            <person name="Mohd Noor M.I."/>
            <person name="Ong R.C."/>
            <person name="Putra M."/>
            <person name="Sireger I.Z."/>
            <person name="Indrioko S."/>
            <person name="Kosugi Y."/>
            <person name="Izuno A."/>
            <person name="Isagi Y."/>
            <person name="Lee S.L."/>
            <person name="Shimizu K.K."/>
        </authorList>
    </citation>
    <scope>NUCLEOTIDE SEQUENCE [LARGE SCALE GENOMIC DNA]</scope>
    <source>
        <strain evidence="5">214</strain>
    </source>
</reference>
<gene>
    <name evidence="5" type="ORF">SLEP1_g56206</name>
</gene>
<dbReference type="Pfam" id="PF00023">
    <property type="entry name" value="Ank"/>
    <property type="match status" value="1"/>
</dbReference>
<evidence type="ECO:0000256" key="1">
    <source>
        <dbReference type="PROSITE-ProRule" id="PRU00023"/>
    </source>
</evidence>
<feature type="transmembrane region" description="Helical" evidence="3">
    <location>
        <begin position="500"/>
        <end position="520"/>
    </location>
</feature>
<accession>A0AAV5MIW5</accession>
<feature type="transmembrane region" description="Helical" evidence="3">
    <location>
        <begin position="426"/>
        <end position="448"/>
    </location>
</feature>
<dbReference type="InterPro" id="IPR002110">
    <property type="entry name" value="Ankyrin_rpt"/>
</dbReference>
<feature type="repeat" description="ANK" evidence="1">
    <location>
        <begin position="78"/>
        <end position="110"/>
    </location>
</feature>
<dbReference type="PROSITE" id="PS50297">
    <property type="entry name" value="ANK_REP_REGION"/>
    <property type="match status" value="1"/>
</dbReference>
<evidence type="ECO:0000313" key="5">
    <source>
        <dbReference type="EMBL" id="GKV49455.1"/>
    </source>
</evidence>
<proteinExistence type="predicted"/>
<dbReference type="SUPFAM" id="SSF48403">
    <property type="entry name" value="Ankyrin repeat"/>
    <property type="match status" value="1"/>
</dbReference>
<comment type="caution">
    <text evidence="5">The sequence shown here is derived from an EMBL/GenBank/DDBJ whole genome shotgun (WGS) entry which is preliminary data.</text>
</comment>
<keyword evidence="1" id="KW-0040">ANK repeat</keyword>
<dbReference type="GO" id="GO:0016020">
    <property type="term" value="C:membrane"/>
    <property type="evidence" value="ECO:0007669"/>
    <property type="project" value="TreeGrafter"/>
</dbReference>
<dbReference type="InterPro" id="IPR036770">
    <property type="entry name" value="Ankyrin_rpt-contain_sf"/>
</dbReference>
<keyword evidence="3" id="KW-1133">Transmembrane helix</keyword>
<feature type="transmembrane region" description="Helical" evidence="3">
    <location>
        <begin position="386"/>
        <end position="406"/>
    </location>
</feature>
<keyword evidence="3" id="KW-0812">Transmembrane</keyword>